<dbReference type="PANTHER" id="PTHR22911:SF137">
    <property type="entry name" value="SOLUTE CARRIER FAMILY 35 MEMBER G2-RELATED"/>
    <property type="match status" value="1"/>
</dbReference>
<dbReference type="InterPro" id="IPR000620">
    <property type="entry name" value="EamA_dom"/>
</dbReference>
<dbReference type="AlphaFoldDB" id="A0A381PPP7"/>
<dbReference type="Gene3D" id="1.10.3730.20">
    <property type="match status" value="1"/>
</dbReference>
<dbReference type="Pfam" id="PF00892">
    <property type="entry name" value="EamA"/>
    <property type="match status" value="2"/>
</dbReference>
<feature type="transmembrane region" description="Helical" evidence="1">
    <location>
        <begin position="204"/>
        <end position="224"/>
    </location>
</feature>
<organism evidence="3">
    <name type="scientific">marine metagenome</name>
    <dbReference type="NCBI Taxonomy" id="408172"/>
    <lineage>
        <taxon>unclassified sequences</taxon>
        <taxon>metagenomes</taxon>
        <taxon>ecological metagenomes</taxon>
    </lineage>
</organism>
<proteinExistence type="predicted"/>
<feature type="transmembrane region" description="Helical" evidence="1">
    <location>
        <begin position="61"/>
        <end position="81"/>
    </location>
</feature>
<feature type="transmembrane region" description="Helical" evidence="1">
    <location>
        <begin position="145"/>
        <end position="167"/>
    </location>
</feature>
<feature type="transmembrane region" description="Helical" evidence="1">
    <location>
        <begin position="31"/>
        <end position="52"/>
    </location>
</feature>
<accession>A0A381PPP7</accession>
<feature type="transmembrane region" description="Helical" evidence="1">
    <location>
        <begin position="256"/>
        <end position="274"/>
    </location>
</feature>
<evidence type="ECO:0000259" key="2">
    <source>
        <dbReference type="Pfam" id="PF00892"/>
    </source>
</evidence>
<evidence type="ECO:0000256" key="1">
    <source>
        <dbReference type="SAM" id="Phobius"/>
    </source>
</evidence>
<dbReference type="EMBL" id="UINC01001039">
    <property type="protein sequence ID" value="SUZ68584.1"/>
    <property type="molecule type" value="Genomic_DNA"/>
</dbReference>
<evidence type="ECO:0000313" key="3">
    <source>
        <dbReference type="EMBL" id="SUZ68584.1"/>
    </source>
</evidence>
<feature type="transmembrane region" description="Helical" evidence="1">
    <location>
        <begin position="179"/>
        <end position="198"/>
    </location>
</feature>
<keyword evidence="1" id="KW-0472">Membrane</keyword>
<feature type="domain" description="EamA" evidence="2">
    <location>
        <begin position="1"/>
        <end position="132"/>
    </location>
</feature>
<feature type="transmembrane region" description="Helical" evidence="1">
    <location>
        <begin position="115"/>
        <end position="133"/>
    </location>
</feature>
<reference evidence="3" key="1">
    <citation type="submission" date="2018-05" db="EMBL/GenBank/DDBJ databases">
        <authorList>
            <person name="Lanie J.A."/>
            <person name="Ng W.-L."/>
            <person name="Kazmierczak K.M."/>
            <person name="Andrzejewski T.M."/>
            <person name="Davidsen T.M."/>
            <person name="Wayne K.J."/>
            <person name="Tettelin H."/>
            <person name="Glass J.I."/>
            <person name="Rusch D."/>
            <person name="Podicherti R."/>
            <person name="Tsui H.-C.T."/>
            <person name="Winkler M.E."/>
        </authorList>
    </citation>
    <scope>NUCLEOTIDE SEQUENCE</scope>
</reference>
<keyword evidence="1" id="KW-1133">Transmembrane helix</keyword>
<feature type="transmembrane region" description="Helical" evidence="1">
    <location>
        <begin position="231"/>
        <end position="250"/>
    </location>
</feature>
<dbReference type="InterPro" id="IPR037185">
    <property type="entry name" value="EmrE-like"/>
</dbReference>
<gene>
    <name evidence="3" type="ORF">METZ01_LOCUS21438</name>
</gene>
<dbReference type="SUPFAM" id="SSF103481">
    <property type="entry name" value="Multidrug resistance efflux transporter EmrE"/>
    <property type="match status" value="2"/>
</dbReference>
<dbReference type="PANTHER" id="PTHR22911">
    <property type="entry name" value="ACYL-MALONYL CONDENSING ENZYME-RELATED"/>
    <property type="match status" value="1"/>
</dbReference>
<feature type="domain" description="EamA" evidence="2">
    <location>
        <begin position="143"/>
        <end position="273"/>
    </location>
</feature>
<dbReference type="GO" id="GO:0016020">
    <property type="term" value="C:membrane"/>
    <property type="evidence" value="ECO:0007669"/>
    <property type="project" value="InterPro"/>
</dbReference>
<name>A0A381PPP7_9ZZZZ</name>
<protein>
    <recommendedName>
        <fullName evidence="2">EamA domain-containing protein</fullName>
    </recommendedName>
</protein>
<keyword evidence="1" id="KW-0812">Transmembrane</keyword>
<feature type="transmembrane region" description="Helical" evidence="1">
    <location>
        <begin position="87"/>
        <end position="108"/>
    </location>
</feature>
<sequence>MIGALFGVFAALLIGVGDLFGRSVSNRSSPITSATAMQCVAAITLIISLLFWNRPPDGGDLFLGALSGFGAATGLCCYYMGLKTTSSAVVAPIAAVVATVVPVFWALATDVEISYFSGFGVGIALVGLVLVTADGRLGVNVRAGAIWGLASGLGYGFGFGVLLKVTMVGGTWVLVSQRLLAFAIMILVATAVGARMTPPRGTRLTAIAAGVSGGATSVAFLVGLQFDPLPTVVAMSLFPVFSILVGWLVFKDQVSIRQVWGIALAVIGTGVVVGG</sequence>